<dbReference type="InterPro" id="IPR042635">
    <property type="entry name" value="MEGF10/SREC1/2-like"/>
</dbReference>
<dbReference type="PANTHER" id="PTHR24043:SF0">
    <property type="entry name" value="SCAVENGER RECEPTOR CLASS F MEMBER 1"/>
    <property type="match status" value="1"/>
</dbReference>
<dbReference type="SUPFAM" id="SSF48726">
    <property type="entry name" value="Immunoglobulin"/>
    <property type="match status" value="1"/>
</dbReference>
<evidence type="ECO:0000259" key="5">
    <source>
        <dbReference type="PROSITE" id="PS50835"/>
    </source>
</evidence>
<evidence type="ECO:0000259" key="6">
    <source>
        <dbReference type="PROSITE" id="PS50853"/>
    </source>
</evidence>
<dbReference type="GO" id="GO:0016020">
    <property type="term" value="C:membrane"/>
    <property type="evidence" value="ECO:0007669"/>
    <property type="project" value="TreeGrafter"/>
</dbReference>
<keyword evidence="8" id="KW-1185">Reference proteome</keyword>
<dbReference type="GO" id="GO:0010976">
    <property type="term" value="P:positive regulation of neuron projection development"/>
    <property type="evidence" value="ECO:0007669"/>
    <property type="project" value="TreeGrafter"/>
</dbReference>
<dbReference type="FunFam" id="2.170.300.10:FF:000003">
    <property type="entry name" value="tyrosine-protein kinase receptor Tie-1 isoform X1"/>
    <property type="match status" value="1"/>
</dbReference>
<dbReference type="Proteomes" id="UP001239994">
    <property type="component" value="Unassembled WGS sequence"/>
</dbReference>
<dbReference type="GO" id="GO:0005044">
    <property type="term" value="F:scavenger receptor activity"/>
    <property type="evidence" value="ECO:0007669"/>
    <property type="project" value="InterPro"/>
</dbReference>
<dbReference type="FunFam" id="2.60.40.10:FF:000583">
    <property type="entry name" value="tyrosine-protein kinase receptor Tie-1 isoform X2"/>
    <property type="match status" value="1"/>
</dbReference>
<gene>
    <name evidence="7" type="ORF">P4O66_009720</name>
</gene>
<dbReference type="InterPro" id="IPR000742">
    <property type="entry name" value="EGF"/>
</dbReference>
<evidence type="ECO:0000256" key="3">
    <source>
        <dbReference type="PROSITE-ProRule" id="PRU00076"/>
    </source>
</evidence>
<organism evidence="7 8">
    <name type="scientific">Electrophorus voltai</name>
    <dbReference type="NCBI Taxonomy" id="2609070"/>
    <lineage>
        <taxon>Eukaryota</taxon>
        <taxon>Metazoa</taxon>
        <taxon>Chordata</taxon>
        <taxon>Craniata</taxon>
        <taxon>Vertebrata</taxon>
        <taxon>Euteleostomi</taxon>
        <taxon>Actinopterygii</taxon>
        <taxon>Neopterygii</taxon>
        <taxon>Teleostei</taxon>
        <taxon>Ostariophysi</taxon>
        <taxon>Gymnotiformes</taxon>
        <taxon>Gymnotoidei</taxon>
        <taxon>Gymnotidae</taxon>
        <taxon>Electrophorus</taxon>
    </lineage>
</organism>
<dbReference type="PROSITE" id="PS50835">
    <property type="entry name" value="IG_LIKE"/>
    <property type="match status" value="1"/>
</dbReference>
<name>A0AAD8ZC89_9TELE</name>
<evidence type="ECO:0000256" key="2">
    <source>
        <dbReference type="ARBA" id="ARBA00023319"/>
    </source>
</evidence>
<dbReference type="InterPro" id="IPR013783">
    <property type="entry name" value="Ig-like_fold"/>
</dbReference>
<evidence type="ECO:0000259" key="4">
    <source>
        <dbReference type="PROSITE" id="PS50026"/>
    </source>
</evidence>
<dbReference type="SUPFAM" id="SSF49265">
    <property type="entry name" value="Fibronectin type III"/>
    <property type="match status" value="1"/>
</dbReference>
<dbReference type="PROSITE" id="PS01186">
    <property type="entry name" value="EGF_2"/>
    <property type="match status" value="1"/>
</dbReference>
<dbReference type="GO" id="GO:0030169">
    <property type="term" value="F:low-density lipoprotein particle binding"/>
    <property type="evidence" value="ECO:0007669"/>
    <property type="project" value="TreeGrafter"/>
</dbReference>
<evidence type="ECO:0000313" key="7">
    <source>
        <dbReference type="EMBL" id="KAK1796694.1"/>
    </source>
</evidence>
<dbReference type="PANTHER" id="PTHR24043">
    <property type="entry name" value="SCAVENGER RECEPTOR CLASS F"/>
    <property type="match status" value="1"/>
</dbReference>
<dbReference type="PROSITE" id="PS50026">
    <property type="entry name" value="EGF_3"/>
    <property type="match status" value="1"/>
</dbReference>
<dbReference type="SMART" id="SM00181">
    <property type="entry name" value="EGF"/>
    <property type="match status" value="3"/>
</dbReference>
<sequence>MVSTWTQETGREVQGSRVFLAYSMYVNFSFVYKHRKGVTIMVIVTVCLCVYYSMDACVDKPSAPDPEQVDRIVPVGNLQCWQTYTCNKSSARENNQPPSSSSEQIGDIMQQDNKSLVDIEQQSEESTLDAVMDLTMTSNLASPTKQFLLSCKSGERNTDGLELNIKKDNSIVILPKAPDITLHRPRPTEVEASGFSGLDHRGIFYCHSKQGSSHHTTVTLISNYNKGNYYYMTHSGDFEDHKAVLTMNNLDQSKAGIYSASYLGDSPLFGAWMRLIVRACPKNKWGTDCDKECPECLNGGICHDREGDCVCPPGFMGMRCETACREGMFGRNCKESCKAESSCQGLTVCLVDPYGCSCASGWHGDHCNKPCPEGKYGADCLLRCNCTNKGKCSRFSGCLCPTGWRGQTCEKSDGVPHILDMASNLEWNLNSSPKILCSATGHPLPSHSSIELRKLDSTVLKSPESPLIPYLQQASRTTMESNKSTAQFEIPHLTTDYEGLWECRVSTNGGQDSRKFSLTVKEPPCPTTAPKLIEKSSKQLTVKPMENYRGDGPIVSTKLLYKPMEIEDSWTSITVYGSDLITLLNLKPMTKYQVRVQLTRPGDGGEGPLGPEAVMETDCPGVLTVTLRERNVGLRRA</sequence>
<keyword evidence="2" id="KW-0393">Immunoglobulin domain</keyword>
<proteinExistence type="predicted"/>
<feature type="domain" description="EGF-like" evidence="4">
    <location>
        <begin position="290"/>
        <end position="321"/>
    </location>
</feature>
<dbReference type="InterPro" id="IPR007110">
    <property type="entry name" value="Ig-like_dom"/>
</dbReference>
<dbReference type="InterPro" id="IPR036116">
    <property type="entry name" value="FN3_sf"/>
</dbReference>
<comment type="caution">
    <text evidence="3">Lacks conserved residue(s) required for the propagation of feature annotation.</text>
</comment>
<dbReference type="Gene3D" id="2.170.300.10">
    <property type="entry name" value="Tie2 ligand-binding domain superfamily"/>
    <property type="match status" value="1"/>
</dbReference>
<dbReference type="GO" id="GO:0016358">
    <property type="term" value="P:dendrite development"/>
    <property type="evidence" value="ECO:0007669"/>
    <property type="project" value="TreeGrafter"/>
</dbReference>
<dbReference type="PROSITE" id="PS50853">
    <property type="entry name" value="FN3"/>
    <property type="match status" value="1"/>
</dbReference>
<evidence type="ECO:0000313" key="8">
    <source>
        <dbReference type="Proteomes" id="UP001239994"/>
    </source>
</evidence>
<feature type="domain" description="Ig-like" evidence="5">
    <location>
        <begin position="416"/>
        <end position="519"/>
    </location>
</feature>
<dbReference type="CDD" id="cd00054">
    <property type="entry name" value="EGF_CA"/>
    <property type="match status" value="1"/>
</dbReference>
<keyword evidence="1 3" id="KW-0245">EGF-like domain</keyword>
<dbReference type="CDD" id="cd00063">
    <property type="entry name" value="FN3"/>
    <property type="match status" value="1"/>
</dbReference>
<dbReference type="InterPro" id="IPR003961">
    <property type="entry name" value="FN3_dom"/>
</dbReference>
<feature type="domain" description="Fibronectin type-III" evidence="6">
    <location>
        <begin position="526"/>
        <end position="620"/>
    </location>
</feature>
<dbReference type="PROSITE" id="PS00022">
    <property type="entry name" value="EGF_1"/>
    <property type="match status" value="3"/>
</dbReference>
<evidence type="ECO:0000256" key="1">
    <source>
        <dbReference type="ARBA" id="ARBA00022536"/>
    </source>
</evidence>
<comment type="caution">
    <text evidence="7">The sequence shown here is derived from an EMBL/GenBank/DDBJ whole genome shotgun (WGS) entry which is preliminary data.</text>
</comment>
<dbReference type="GO" id="GO:0016322">
    <property type="term" value="P:neuron remodeling"/>
    <property type="evidence" value="ECO:0007669"/>
    <property type="project" value="TreeGrafter"/>
</dbReference>
<dbReference type="EMBL" id="JAROKS010000015">
    <property type="protein sequence ID" value="KAK1796694.1"/>
    <property type="molecule type" value="Genomic_DNA"/>
</dbReference>
<reference evidence="7" key="1">
    <citation type="submission" date="2023-03" db="EMBL/GenBank/DDBJ databases">
        <title>Electrophorus voltai genome.</title>
        <authorList>
            <person name="Bian C."/>
        </authorList>
    </citation>
    <scope>NUCLEOTIDE SEQUENCE</scope>
    <source>
        <strain evidence="7">CB-2022</strain>
        <tissue evidence="7">Muscle</tissue>
    </source>
</reference>
<protein>
    <submittedName>
        <fullName evidence="7">Uncharacterized protein</fullName>
    </submittedName>
</protein>
<accession>A0AAD8ZC89</accession>
<dbReference type="GO" id="GO:0007157">
    <property type="term" value="P:heterophilic cell-cell adhesion via plasma membrane cell adhesion molecules"/>
    <property type="evidence" value="ECO:0007669"/>
    <property type="project" value="TreeGrafter"/>
</dbReference>
<dbReference type="AlphaFoldDB" id="A0AAD8ZC89"/>
<dbReference type="InterPro" id="IPR036179">
    <property type="entry name" value="Ig-like_dom_sf"/>
</dbReference>
<dbReference type="Gene3D" id="2.60.40.10">
    <property type="entry name" value="Immunoglobulins"/>
    <property type="match status" value="3"/>
</dbReference>
<keyword evidence="3" id="KW-1015">Disulfide bond</keyword>
<feature type="disulfide bond" evidence="3">
    <location>
        <begin position="311"/>
        <end position="320"/>
    </location>
</feature>